<protein>
    <submittedName>
        <fullName evidence="2">Uncharacterized protein</fullName>
    </submittedName>
</protein>
<dbReference type="RefSeq" id="WP_350332267.1">
    <property type="nucleotide sequence ID" value="NZ_CP054719.1"/>
</dbReference>
<name>A0A7L9RSX1_9PROT</name>
<evidence type="ECO:0000256" key="1">
    <source>
        <dbReference type="SAM" id="SignalP"/>
    </source>
</evidence>
<evidence type="ECO:0000313" key="3">
    <source>
        <dbReference type="Proteomes" id="UP000594001"/>
    </source>
</evidence>
<proteinExistence type="predicted"/>
<sequence length="107" mass="11798">MKSNYILAILAGFFISNTLVTASDLDSAEYASTASDYEAESASGDAATHIDRIRATADEYEDCYDRTQSKKEKKRRVKEDRVTAERKAAIAALTAEVARKEKVAKSK</sequence>
<reference evidence="2 3" key="1">
    <citation type="submission" date="2020-06" db="EMBL/GenBank/DDBJ databases">
        <title>The endosymbiont of the kinetoplastid Bodo saltans is a Paracaedibacter-like alpha-proteobacterium possessing a putative toxin-antitoxin system.</title>
        <authorList>
            <person name="Midha S."/>
            <person name="Rigden D.J."/>
            <person name="Siozios S."/>
            <person name="Hurst G.D.D."/>
            <person name="Jackson A.P."/>
        </authorList>
    </citation>
    <scope>NUCLEOTIDE SEQUENCE [LARGE SCALE GENOMIC DNA]</scope>
    <source>
        <strain evidence="2">Lake Konstanz</strain>
    </source>
</reference>
<keyword evidence="3" id="KW-1185">Reference proteome</keyword>
<keyword evidence="1" id="KW-0732">Signal</keyword>
<feature type="signal peptide" evidence="1">
    <location>
        <begin position="1"/>
        <end position="22"/>
    </location>
</feature>
<dbReference type="AlphaFoldDB" id="A0A7L9RSX1"/>
<gene>
    <name evidence="2" type="ORF">CPBP_00277</name>
</gene>
<dbReference type="EMBL" id="CP054719">
    <property type="protein sequence ID" value="QOL19515.1"/>
    <property type="molecule type" value="Genomic_DNA"/>
</dbReference>
<organism evidence="2 3">
    <name type="scientific">Candidatus Bodocaedibacter vickermanii</name>
    <dbReference type="NCBI Taxonomy" id="2741701"/>
    <lineage>
        <taxon>Bacteria</taxon>
        <taxon>Pseudomonadati</taxon>
        <taxon>Pseudomonadota</taxon>
        <taxon>Alphaproteobacteria</taxon>
        <taxon>Holosporales</taxon>
        <taxon>Candidatus Paracaedibacteraceae</taxon>
        <taxon>Candidatus Bodocaedibacter</taxon>
    </lineage>
</organism>
<dbReference type="KEGG" id="pbal:CPBP_00277"/>
<dbReference type="Proteomes" id="UP000594001">
    <property type="component" value="Chromosome"/>
</dbReference>
<accession>A0A7L9RSX1</accession>
<evidence type="ECO:0000313" key="2">
    <source>
        <dbReference type="EMBL" id="QOL19515.1"/>
    </source>
</evidence>
<feature type="chain" id="PRO_5032325324" evidence="1">
    <location>
        <begin position="23"/>
        <end position="107"/>
    </location>
</feature>